<reference evidence="1 2" key="1">
    <citation type="journal article" date="2022" name="DNA Res.">
        <title>Chromosomal-level genome assembly of the orchid tree Bauhinia variegata (Leguminosae; Cercidoideae) supports the allotetraploid origin hypothesis of Bauhinia.</title>
        <authorList>
            <person name="Zhong Y."/>
            <person name="Chen Y."/>
            <person name="Zheng D."/>
            <person name="Pang J."/>
            <person name="Liu Y."/>
            <person name="Luo S."/>
            <person name="Meng S."/>
            <person name="Qian L."/>
            <person name="Wei D."/>
            <person name="Dai S."/>
            <person name="Zhou R."/>
        </authorList>
    </citation>
    <scope>NUCLEOTIDE SEQUENCE [LARGE SCALE GENOMIC DNA]</scope>
    <source>
        <strain evidence="1">BV-YZ2020</strain>
    </source>
</reference>
<organism evidence="1 2">
    <name type="scientific">Bauhinia variegata</name>
    <name type="common">Purple orchid tree</name>
    <name type="synonym">Phanera variegata</name>
    <dbReference type="NCBI Taxonomy" id="167791"/>
    <lineage>
        <taxon>Eukaryota</taxon>
        <taxon>Viridiplantae</taxon>
        <taxon>Streptophyta</taxon>
        <taxon>Embryophyta</taxon>
        <taxon>Tracheophyta</taxon>
        <taxon>Spermatophyta</taxon>
        <taxon>Magnoliopsida</taxon>
        <taxon>eudicotyledons</taxon>
        <taxon>Gunneridae</taxon>
        <taxon>Pentapetalae</taxon>
        <taxon>rosids</taxon>
        <taxon>fabids</taxon>
        <taxon>Fabales</taxon>
        <taxon>Fabaceae</taxon>
        <taxon>Cercidoideae</taxon>
        <taxon>Cercideae</taxon>
        <taxon>Bauhiniinae</taxon>
        <taxon>Bauhinia</taxon>
    </lineage>
</organism>
<name>A0ACB9N5H1_BAUVA</name>
<proteinExistence type="predicted"/>
<dbReference type="Proteomes" id="UP000828941">
    <property type="component" value="Chromosome 7"/>
</dbReference>
<evidence type="ECO:0000313" key="2">
    <source>
        <dbReference type="Proteomes" id="UP000828941"/>
    </source>
</evidence>
<dbReference type="EMBL" id="CM039432">
    <property type="protein sequence ID" value="KAI4331784.1"/>
    <property type="molecule type" value="Genomic_DNA"/>
</dbReference>
<comment type="caution">
    <text evidence="1">The sequence shown here is derived from an EMBL/GenBank/DDBJ whole genome shotgun (WGS) entry which is preliminary data.</text>
</comment>
<gene>
    <name evidence="1" type="ORF">L6164_016739</name>
</gene>
<keyword evidence="2" id="KW-1185">Reference proteome</keyword>
<accession>A0ACB9N5H1</accession>
<evidence type="ECO:0000313" key="1">
    <source>
        <dbReference type="EMBL" id="KAI4331784.1"/>
    </source>
</evidence>
<protein>
    <submittedName>
        <fullName evidence="1">Uncharacterized protein</fullName>
    </submittedName>
</protein>
<sequence length="118" mass="13122">MCSLTLSCKTLPSLELNASSDKFRNAWIIDSRAIDHMTNTSNRFLTYTPCPSNRRITIADGTTSTVVRIGNIQITHSLNLKNVLHVPSLSTNLISIHKFTKDLLCCVVFSASCCEFQD</sequence>